<protein>
    <submittedName>
        <fullName evidence="1">Uncharacterized protein</fullName>
    </submittedName>
</protein>
<comment type="caution">
    <text evidence="1">The sequence shown here is derived from an EMBL/GenBank/DDBJ whole genome shotgun (WGS) entry which is preliminary data.</text>
</comment>
<dbReference type="InterPro" id="IPR046508">
    <property type="entry name" value="DUF6686"/>
</dbReference>
<reference evidence="1" key="1">
    <citation type="submission" date="2023-07" db="EMBL/GenBank/DDBJ databases">
        <title>Two novel species in the genus Flavivirga.</title>
        <authorList>
            <person name="Kwon K."/>
        </authorList>
    </citation>
    <scope>NUCLEOTIDE SEQUENCE</scope>
    <source>
        <strain evidence="1">KACC 14157</strain>
    </source>
</reference>
<dbReference type="Proteomes" id="UP001176891">
    <property type="component" value="Unassembled WGS sequence"/>
</dbReference>
<evidence type="ECO:0000313" key="2">
    <source>
        <dbReference type="Proteomes" id="UP001176891"/>
    </source>
</evidence>
<accession>A0ABT8WZV2</accession>
<organism evidence="1 2">
    <name type="scientific">Flavivirga amylovorans</name>
    <dbReference type="NCBI Taxonomy" id="870486"/>
    <lineage>
        <taxon>Bacteria</taxon>
        <taxon>Pseudomonadati</taxon>
        <taxon>Bacteroidota</taxon>
        <taxon>Flavobacteriia</taxon>
        <taxon>Flavobacteriales</taxon>
        <taxon>Flavobacteriaceae</taxon>
        <taxon>Flavivirga</taxon>
    </lineage>
</organism>
<gene>
    <name evidence="1" type="ORF">Q4Q39_06405</name>
</gene>
<name>A0ABT8WZV2_9FLAO</name>
<dbReference type="EMBL" id="JAUOEM010000002">
    <property type="protein sequence ID" value="MDO5987037.1"/>
    <property type="molecule type" value="Genomic_DNA"/>
</dbReference>
<sequence length="117" mass="13981">MCNSIRTIAKVTSGELSICEQCNVYHVEFNNIYFEFTPNEFDHFKDYLLNIELDYWEERYSCAKVKRKIPIPSMQKNLVLMFNRQEIKELKLLFCGEECGFENVLYANDIDYKLILN</sequence>
<evidence type="ECO:0000313" key="1">
    <source>
        <dbReference type="EMBL" id="MDO5987037.1"/>
    </source>
</evidence>
<dbReference type="RefSeq" id="WP_303281580.1">
    <property type="nucleotide sequence ID" value="NZ_BAABCZ010000005.1"/>
</dbReference>
<keyword evidence="2" id="KW-1185">Reference proteome</keyword>
<proteinExistence type="predicted"/>
<dbReference type="Pfam" id="PF20391">
    <property type="entry name" value="DUF6686"/>
    <property type="match status" value="1"/>
</dbReference>